<dbReference type="RefSeq" id="WP_085163179.1">
    <property type="nucleotide sequence ID" value="NZ_AP022581.1"/>
</dbReference>
<evidence type="ECO:0000313" key="10">
    <source>
        <dbReference type="Proteomes" id="UP000466396"/>
    </source>
</evidence>
<dbReference type="KEGG" id="mlj:MLAC_41230"/>
<comment type="cofactor">
    <cofactor evidence="1 8">
        <name>heme</name>
        <dbReference type="ChEBI" id="CHEBI:30413"/>
    </cofactor>
</comment>
<dbReference type="InterPro" id="IPR001128">
    <property type="entry name" value="Cyt_P450"/>
</dbReference>
<dbReference type="InterPro" id="IPR002401">
    <property type="entry name" value="Cyt_P450_E_grp-I"/>
</dbReference>
<dbReference type="SUPFAM" id="SSF48264">
    <property type="entry name" value="Cytochrome P450"/>
    <property type="match status" value="1"/>
</dbReference>
<dbReference type="GO" id="GO:0020037">
    <property type="term" value="F:heme binding"/>
    <property type="evidence" value="ECO:0007669"/>
    <property type="project" value="InterPro"/>
</dbReference>
<dbReference type="Proteomes" id="UP000466396">
    <property type="component" value="Chromosome"/>
</dbReference>
<accession>A0A1X1XJ29</accession>
<dbReference type="GO" id="GO:0004497">
    <property type="term" value="F:monooxygenase activity"/>
    <property type="evidence" value="ECO:0007669"/>
    <property type="project" value="UniProtKB-KW"/>
</dbReference>
<dbReference type="Pfam" id="PF00067">
    <property type="entry name" value="p450"/>
    <property type="match status" value="1"/>
</dbReference>
<dbReference type="CDD" id="cd11053">
    <property type="entry name" value="CYP110-like"/>
    <property type="match status" value="1"/>
</dbReference>
<keyword evidence="7" id="KW-0503">Monooxygenase</keyword>
<evidence type="ECO:0000256" key="4">
    <source>
        <dbReference type="ARBA" id="ARBA00022723"/>
    </source>
</evidence>
<dbReference type="GO" id="GO:0016125">
    <property type="term" value="P:sterol metabolic process"/>
    <property type="evidence" value="ECO:0007669"/>
    <property type="project" value="TreeGrafter"/>
</dbReference>
<dbReference type="GO" id="GO:0016705">
    <property type="term" value="F:oxidoreductase activity, acting on paired donors, with incorporation or reduction of molecular oxygen"/>
    <property type="evidence" value="ECO:0007669"/>
    <property type="project" value="InterPro"/>
</dbReference>
<dbReference type="EMBL" id="AP022581">
    <property type="protein sequence ID" value="BBX98829.1"/>
    <property type="molecule type" value="Genomic_DNA"/>
</dbReference>
<comment type="similarity">
    <text evidence="2">Belongs to the cytochrome P450 family.</text>
</comment>
<evidence type="ECO:0000256" key="3">
    <source>
        <dbReference type="ARBA" id="ARBA00022617"/>
    </source>
</evidence>
<evidence type="ECO:0000256" key="1">
    <source>
        <dbReference type="ARBA" id="ARBA00001971"/>
    </source>
</evidence>
<dbReference type="PANTHER" id="PTHR24286:SF24">
    <property type="entry name" value="LANOSTEROL 14-ALPHA DEMETHYLASE"/>
    <property type="match status" value="1"/>
</dbReference>
<dbReference type="InterPro" id="IPR036396">
    <property type="entry name" value="Cyt_P450_sf"/>
</dbReference>
<evidence type="ECO:0000256" key="2">
    <source>
        <dbReference type="ARBA" id="ARBA00010617"/>
    </source>
</evidence>
<evidence type="ECO:0000256" key="7">
    <source>
        <dbReference type="ARBA" id="ARBA00023033"/>
    </source>
</evidence>
<feature type="binding site" description="axial binding residue" evidence="8">
    <location>
        <position position="382"/>
    </location>
    <ligand>
        <name>heme</name>
        <dbReference type="ChEBI" id="CHEBI:30413"/>
    </ligand>
    <ligandPart>
        <name>Fe</name>
        <dbReference type="ChEBI" id="CHEBI:18248"/>
    </ligandPart>
</feature>
<dbReference type="AlphaFoldDB" id="A0A1X1XJ29"/>
<evidence type="ECO:0000313" key="9">
    <source>
        <dbReference type="EMBL" id="BBX98829.1"/>
    </source>
</evidence>
<dbReference type="OrthoDB" id="7376058at2"/>
<sequence length="459" mass="51175">MAEATTDAIRLPAGPKVPRLIQALAYVFAMERARSWLTKRYGSGYCLNLPVYGPSLVVSDPSLMRELFTSGSDLVRRPTTLGRMLGPGSTFSMNGAKHRERRKLLVPPFHGKRMETYSTIVEEEFLREVQTWPEGIEFETLPSMTSITGNVILRAVFGAHGAIFDELRHLAPRTILLASRMTVAPGWLRRDLGPWSPWAKVQSARRRYDELVAQLIAEARADSNLEERTDVLALMLRARYDDGSPISDADISDELLSLLVAGHETIATTLAWVVERLRRHPDVLAQLVHEVDNGETALAQATIWEVQRCRPVLNLIGRRVETQMRLGPWVLPKGHHVVGDIWTAHHASSSYEDPERFDPSRFADGPPDSYTWVTYGGGVHRCIGAAFANMEMTIVLRMLLRQFELAPSSAPGEPVHFRGVTNAPAHGGRAVVHRRSANSRNGYASKDATLELDHARSWG</sequence>
<organism evidence="9 10">
    <name type="scientific">Mycobacterium lacus</name>
    <dbReference type="NCBI Taxonomy" id="169765"/>
    <lineage>
        <taxon>Bacteria</taxon>
        <taxon>Bacillati</taxon>
        <taxon>Actinomycetota</taxon>
        <taxon>Actinomycetes</taxon>
        <taxon>Mycobacteriales</taxon>
        <taxon>Mycobacteriaceae</taxon>
        <taxon>Mycobacterium</taxon>
    </lineage>
</organism>
<keyword evidence="4 8" id="KW-0479">Metal-binding</keyword>
<dbReference type="PANTHER" id="PTHR24286">
    <property type="entry name" value="CYTOCHROME P450 26"/>
    <property type="match status" value="1"/>
</dbReference>
<dbReference type="STRING" id="169765.AWC15_10995"/>
<keyword evidence="3 8" id="KW-0349">Heme</keyword>
<dbReference type="PRINTS" id="PR00463">
    <property type="entry name" value="EP450I"/>
</dbReference>
<keyword evidence="5" id="KW-0560">Oxidoreductase</keyword>
<evidence type="ECO:0000256" key="5">
    <source>
        <dbReference type="ARBA" id="ARBA00023002"/>
    </source>
</evidence>
<evidence type="ECO:0000256" key="8">
    <source>
        <dbReference type="PIRSR" id="PIRSR602401-1"/>
    </source>
</evidence>
<gene>
    <name evidence="9" type="primary">cyp138_2</name>
    <name evidence="9" type="ORF">MLAC_41230</name>
</gene>
<evidence type="ECO:0000256" key="6">
    <source>
        <dbReference type="ARBA" id="ARBA00023004"/>
    </source>
</evidence>
<dbReference type="PRINTS" id="PR00385">
    <property type="entry name" value="P450"/>
</dbReference>
<proteinExistence type="inferred from homology"/>
<keyword evidence="10" id="KW-1185">Reference proteome</keyword>
<dbReference type="Gene3D" id="1.10.630.10">
    <property type="entry name" value="Cytochrome P450"/>
    <property type="match status" value="1"/>
</dbReference>
<protein>
    <submittedName>
        <fullName evidence="9">Putative cytochrome P450 138</fullName>
    </submittedName>
</protein>
<reference evidence="9 10" key="1">
    <citation type="journal article" date="2019" name="Emerg. Microbes Infect.">
        <title>Comprehensive subspecies identification of 175 nontuberculous mycobacteria species based on 7547 genomic profiles.</title>
        <authorList>
            <person name="Matsumoto Y."/>
            <person name="Kinjo T."/>
            <person name="Motooka D."/>
            <person name="Nabeya D."/>
            <person name="Jung N."/>
            <person name="Uechi K."/>
            <person name="Horii T."/>
            <person name="Iida T."/>
            <person name="Fujita J."/>
            <person name="Nakamura S."/>
        </authorList>
    </citation>
    <scope>NUCLEOTIDE SEQUENCE [LARGE SCALE GENOMIC DNA]</scope>
    <source>
        <strain evidence="9 10">JCM 15657</strain>
    </source>
</reference>
<keyword evidence="6 8" id="KW-0408">Iron</keyword>
<dbReference type="GO" id="GO:0005506">
    <property type="term" value="F:iron ion binding"/>
    <property type="evidence" value="ECO:0007669"/>
    <property type="project" value="InterPro"/>
</dbReference>
<name>A0A1X1XJ29_9MYCO</name>